<keyword evidence="7" id="KW-1185">Reference proteome</keyword>
<protein>
    <submittedName>
        <fullName evidence="6">DoxX family membrane protein</fullName>
    </submittedName>
</protein>
<dbReference type="Pfam" id="PF07681">
    <property type="entry name" value="DoxX"/>
    <property type="match status" value="1"/>
</dbReference>
<proteinExistence type="predicted"/>
<organism evidence="6 7">
    <name type="scientific">Hymenobacter fodinae</name>
    <dbReference type="NCBI Taxonomy" id="2510796"/>
    <lineage>
        <taxon>Bacteria</taxon>
        <taxon>Pseudomonadati</taxon>
        <taxon>Bacteroidota</taxon>
        <taxon>Cytophagia</taxon>
        <taxon>Cytophagales</taxon>
        <taxon>Hymenobacteraceae</taxon>
        <taxon>Hymenobacter</taxon>
    </lineage>
</organism>
<evidence type="ECO:0000256" key="2">
    <source>
        <dbReference type="ARBA" id="ARBA00022692"/>
    </source>
</evidence>
<sequence>MIKLTNPALAFVLGRLLLGVNFAVHGLVRLPKLAGFRAGLVKQFAASPLPAPLVEAFATVLPFIEAGIGVLLLLGLFTRPALTAAMLVLTSLVFGSALLEQWDTVGTQMVYGLFVLGLILLCQHNRLCLDQVTTPAAPLGQ</sequence>
<gene>
    <name evidence="6" type="ORF">EU556_07015</name>
</gene>
<evidence type="ECO:0000256" key="3">
    <source>
        <dbReference type="ARBA" id="ARBA00022989"/>
    </source>
</evidence>
<feature type="transmembrane region" description="Helical" evidence="5">
    <location>
        <begin position="81"/>
        <end position="99"/>
    </location>
</feature>
<evidence type="ECO:0000313" key="7">
    <source>
        <dbReference type="Proteomes" id="UP000298337"/>
    </source>
</evidence>
<evidence type="ECO:0000313" key="6">
    <source>
        <dbReference type="EMBL" id="TGE10550.1"/>
    </source>
</evidence>
<accession>A0A4Z0PFH8</accession>
<dbReference type="OrthoDB" id="4732370at2"/>
<dbReference type="Proteomes" id="UP000298337">
    <property type="component" value="Unassembled WGS sequence"/>
</dbReference>
<dbReference type="RefSeq" id="WP_135432475.1">
    <property type="nucleotide sequence ID" value="NZ_SRLA01000001.1"/>
</dbReference>
<dbReference type="GO" id="GO:0016020">
    <property type="term" value="C:membrane"/>
    <property type="evidence" value="ECO:0007669"/>
    <property type="project" value="UniProtKB-SubCell"/>
</dbReference>
<comment type="caution">
    <text evidence="6">The sequence shown here is derived from an EMBL/GenBank/DDBJ whole genome shotgun (WGS) entry which is preliminary data.</text>
</comment>
<dbReference type="AlphaFoldDB" id="A0A4Z0PFH8"/>
<keyword evidence="2 5" id="KW-0812">Transmembrane</keyword>
<feature type="transmembrane region" description="Helical" evidence="5">
    <location>
        <begin position="105"/>
        <end position="122"/>
    </location>
</feature>
<feature type="transmembrane region" description="Helical" evidence="5">
    <location>
        <begin position="50"/>
        <end position="74"/>
    </location>
</feature>
<keyword evidence="4 5" id="KW-0472">Membrane</keyword>
<evidence type="ECO:0000256" key="1">
    <source>
        <dbReference type="ARBA" id="ARBA00004141"/>
    </source>
</evidence>
<dbReference type="InterPro" id="IPR032808">
    <property type="entry name" value="DoxX"/>
</dbReference>
<evidence type="ECO:0000256" key="4">
    <source>
        <dbReference type="ARBA" id="ARBA00023136"/>
    </source>
</evidence>
<reference evidence="6 7" key="1">
    <citation type="submission" date="2019-04" db="EMBL/GenBank/DDBJ databases">
        <authorList>
            <person name="Feng G."/>
            <person name="Zhang J."/>
            <person name="Zhu H."/>
        </authorList>
    </citation>
    <scope>NUCLEOTIDE SEQUENCE [LARGE SCALE GENOMIC DNA]</scope>
    <source>
        <strain evidence="6 7">92R-1</strain>
    </source>
</reference>
<keyword evidence="3 5" id="KW-1133">Transmembrane helix</keyword>
<name>A0A4Z0PFH8_9BACT</name>
<evidence type="ECO:0000256" key="5">
    <source>
        <dbReference type="SAM" id="Phobius"/>
    </source>
</evidence>
<dbReference type="EMBL" id="SRLA01000001">
    <property type="protein sequence ID" value="TGE10550.1"/>
    <property type="molecule type" value="Genomic_DNA"/>
</dbReference>
<comment type="subcellular location">
    <subcellularLocation>
        <location evidence="1">Membrane</location>
        <topology evidence="1">Multi-pass membrane protein</topology>
    </subcellularLocation>
</comment>